<dbReference type="HOGENOM" id="CLU_1071139_0_0_1"/>
<dbReference type="Proteomes" id="UP000007752">
    <property type="component" value="Chromosome 1"/>
</dbReference>
<keyword evidence="1" id="KW-1133">Transmembrane helix</keyword>
<keyword evidence="1" id="KW-0812">Transmembrane</keyword>
<keyword evidence="1" id="KW-0472">Membrane</keyword>
<evidence type="ECO:0000256" key="1">
    <source>
        <dbReference type="SAM" id="Phobius"/>
    </source>
</evidence>
<reference evidence="2" key="2">
    <citation type="submission" date="2008-12" db="EMBL/GenBank/DDBJ databases">
        <title>Improved gene annotation of the rice (Oryza sativa) genomes.</title>
        <authorList>
            <person name="Wang J."/>
            <person name="Li R."/>
            <person name="Fan W."/>
            <person name="Huang Q."/>
            <person name="Zhang J."/>
            <person name="Zhou Y."/>
            <person name="Hu Y."/>
            <person name="Zi S."/>
            <person name="Li J."/>
            <person name="Ni P."/>
            <person name="Zheng H."/>
            <person name="Zhang Y."/>
            <person name="Zhao M."/>
            <person name="Hao Q."/>
            <person name="McDermott J."/>
            <person name="Samudrala R."/>
            <person name="Kristiansen K."/>
            <person name="Wong G.K.-S."/>
        </authorList>
    </citation>
    <scope>NUCLEOTIDE SEQUENCE</scope>
</reference>
<name>A0A8J8YBF5_ORYSJ</name>
<gene>
    <name evidence="2" type="ORF">OsJ_04574</name>
</gene>
<dbReference type="AlphaFoldDB" id="A0A8J8YBF5"/>
<proteinExistence type="predicted"/>
<dbReference type="Gramene" id="Os01t0920800-00">
    <property type="protein sequence ID" value="Os01t0920800-00"/>
    <property type="gene ID" value="Os01g0920800"/>
</dbReference>
<dbReference type="EMBL" id="CM000138">
    <property type="protein sequence ID" value="EAZ14650.1"/>
    <property type="molecule type" value="Genomic_DNA"/>
</dbReference>
<dbReference type="PANTHER" id="PTHR46038">
    <property type="entry name" value="EXPRESSED PROTEIN-RELATED"/>
    <property type="match status" value="1"/>
</dbReference>
<evidence type="ECO:0008006" key="3">
    <source>
        <dbReference type="Google" id="ProtNLM"/>
    </source>
</evidence>
<protein>
    <recommendedName>
        <fullName evidence="3">Nucleotide-diphospho-sugar transferase domain-containing protein</fullName>
    </recommendedName>
</protein>
<evidence type="ECO:0000313" key="2">
    <source>
        <dbReference type="EMBL" id="EAZ14650.1"/>
    </source>
</evidence>
<organism evidence="2">
    <name type="scientific">Oryza sativa subsp. japonica</name>
    <name type="common">Rice</name>
    <dbReference type="NCBI Taxonomy" id="39947"/>
    <lineage>
        <taxon>Eukaryota</taxon>
        <taxon>Viridiplantae</taxon>
        <taxon>Streptophyta</taxon>
        <taxon>Embryophyta</taxon>
        <taxon>Tracheophyta</taxon>
        <taxon>Spermatophyta</taxon>
        <taxon>Magnoliopsida</taxon>
        <taxon>Liliopsida</taxon>
        <taxon>Poales</taxon>
        <taxon>Poaceae</taxon>
        <taxon>BOP clade</taxon>
        <taxon>Oryzoideae</taxon>
        <taxon>Oryzeae</taxon>
        <taxon>Oryzinae</taxon>
        <taxon>Oryza</taxon>
        <taxon>Oryza sativa</taxon>
    </lineage>
</organism>
<reference evidence="2" key="1">
    <citation type="journal article" date="2005" name="PLoS Biol.">
        <title>The genomes of Oryza sativa: a history of duplications.</title>
        <authorList>
            <person name="Yu J."/>
            <person name="Wang J."/>
            <person name="Lin W."/>
            <person name="Li S."/>
            <person name="Li H."/>
            <person name="Zhou J."/>
            <person name="Ni P."/>
            <person name="Dong W."/>
            <person name="Hu S."/>
            <person name="Zeng C."/>
            <person name="Zhang J."/>
            <person name="Zhang Y."/>
            <person name="Li R."/>
            <person name="Xu Z."/>
            <person name="Li S."/>
            <person name="Li X."/>
            <person name="Zheng H."/>
            <person name="Cong L."/>
            <person name="Lin L."/>
            <person name="Yin J."/>
            <person name="Geng J."/>
            <person name="Li G."/>
            <person name="Shi J."/>
            <person name="Liu J."/>
            <person name="Lv H."/>
            <person name="Li J."/>
            <person name="Wang J."/>
            <person name="Deng Y."/>
            <person name="Ran L."/>
            <person name="Shi X."/>
            <person name="Wang X."/>
            <person name="Wu Q."/>
            <person name="Li C."/>
            <person name="Ren X."/>
            <person name="Wang J."/>
            <person name="Wang X."/>
            <person name="Li D."/>
            <person name="Liu D."/>
            <person name="Zhang X."/>
            <person name="Ji Z."/>
            <person name="Zhao W."/>
            <person name="Sun Y."/>
            <person name="Zhang Z."/>
            <person name="Bao J."/>
            <person name="Han Y."/>
            <person name="Dong L."/>
            <person name="Ji J."/>
            <person name="Chen P."/>
            <person name="Wu S."/>
            <person name="Liu J."/>
            <person name="Xiao Y."/>
            <person name="Bu D."/>
            <person name="Tan J."/>
            <person name="Yang L."/>
            <person name="Ye C."/>
            <person name="Zhang J."/>
            <person name="Xu J."/>
            <person name="Zhou Y."/>
            <person name="Yu Y."/>
            <person name="Zhang B."/>
            <person name="Zhuang S."/>
            <person name="Wei H."/>
            <person name="Liu B."/>
            <person name="Lei M."/>
            <person name="Yu H."/>
            <person name="Li Y."/>
            <person name="Xu H."/>
            <person name="Wei S."/>
            <person name="He X."/>
            <person name="Fang L."/>
            <person name="Zhang Z."/>
            <person name="Zhang Y."/>
            <person name="Huang X."/>
            <person name="Su Z."/>
            <person name="Tong W."/>
            <person name="Li J."/>
            <person name="Tong Z."/>
            <person name="Li S."/>
            <person name="Ye J."/>
            <person name="Wang L."/>
            <person name="Fang L."/>
            <person name="Lei T."/>
            <person name="Chen C."/>
            <person name="Chen H."/>
            <person name="Xu Z."/>
            <person name="Li H."/>
            <person name="Huang H."/>
            <person name="Zhang F."/>
            <person name="Xu H."/>
            <person name="Li N."/>
            <person name="Zhao C."/>
            <person name="Li S."/>
            <person name="Dong L."/>
            <person name="Huang Y."/>
            <person name="Li L."/>
            <person name="Xi Y."/>
            <person name="Qi Q."/>
            <person name="Li W."/>
            <person name="Zhang B."/>
            <person name="Hu W."/>
            <person name="Zhang Y."/>
            <person name="Tian X."/>
            <person name="Jiao Y."/>
            <person name="Liang X."/>
            <person name="Jin J."/>
            <person name="Gao L."/>
            <person name="Zheng W."/>
            <person name="Hao B."/>
            <person name="Liu S."/>
            <person name="Wang W."/>
            <person name="Yuan L."/>
            <person name="Cao M."/>
            <person name="McDermott J."/>
            <person name="Samudrala R."/>
            <person name="Wang J."/>
            <person name="Wong G.K."/>
            <person name="Yang H."/>
        </authorList>
    </citation>
    <scope>NUCLEOTIDE SEQUENCE [LARGE SCALE GENOMIC DNA]</scope>
</reference>
<accession>A0A8J8YBF5</accession>
<dbReference type="InterPro" id="IPR044821">
    <property type="entry name" value="At1g28695/At4g15970-like"/>
</dbReference>
<dbReference type="PANTHER" id="PTHR46038:SF9">
    <property type="entry name" value="OS01G0920800 PROTEIN"/>
    <property type="match status" value="1"/>
</dbReference>
<feature type="transmembrane region" description="Helical" evidence="1">
    <location>
        <begin position="20"/>
        <end position="39"/>
    </location>
</feature>
<sequence>MYFPPGLLALGNMSGHYYHHLTSFLLGAVLPTVLLFFLASDRVSERLPTISSLGNGALVIGGRATAREGGDLTGVDGSAPAPAEKEKFPGLAELLPEVAMEDKTVIITSVNDAWAAPGSLLDLFRDSFHNGDGIAHLLDHVLVVAVDAGGFRRCKAVHPHCYLLDVPGHGGLRRLLRVPPRRRQGVHGARQLLRRAGEQGARPQERARRLEELHGRPDVAGEEGCQQVQVDVPGQVQGVVETALTMKSGNGQRLIILYIG</sequence>